<keyword evidence="2" id="KW-1185">Reference proteome</keyword>
<organism evidence="1 2">
    <name type="scientific">Phanerochaete sordida</name>
    <dbReference type="NCBI Taxonomy" id="48140"/>
    <lineage>
        <taxon>Eukaryota</taxon>
        <taxon>Fungi</taxon>
        <taxon>Dikarya</taxon>
        <taxon>Basidiomycota</taxon>
        <taxon>Agaricomycotina</taxon>
        <taxon>Agaricomycetes</taxon>
        <taxon>Polyporales</taxon>
        <taxon>Phanerochaetaceae</taxon>
        <taxon>Phanerochaete</taxon>
    </lineage>
</organism>
<dbReference type="AlphaFoldDB" id="A0A9P3GNM5"/>
<evidence type="ECO:0000313" key="1">
    <source>
        <dbReference type="EMBL" id="GJE99093.1"/>
    </source>
</evidence>
<protein>
    <submittedName>
        <fullName evidence="1">Uncharacterized protein</fullName>
    </submittedName>
</protein>
<proteinExistence type="predicted"/>
<sequence length="79" mass="8913">MEPPPIDVRDTSLRPRKISGTRYVVVRRSRTTSPCLTLASPSLRFKLLSEPVVLPVNDAKGLNDVAFEKMMLTRAAWCR</sequence>
<accession>A0A9P3GNM5</accession>
<evidence type="ECO:0000313" key="2">
    <source>
        <dbReference type="Proteomes" id="UP000703269"/>
    </source>
</evidence>
<dbReference type="EMBL" id="BPQB01000101">
    <property type="protein sequence ID" value="GJE99093.1"/>
    <property type="molecule type" value="Genomic_DNA"/>
</dbReference>
<dbReference type="Proteomes" id="UP000703269">
    <property type="component" value="Unassembled WGS sequence"/>
</dbReference>
<reference evidence="1 2" key="1">
    <citation type="submission" date="2021-08" db="EMBL/GenBank/DDBJ databases">
        <title>Draft Genome Sequence of Phanerochaete sordida strain YK-624.</title>
        <authorList>
            <person name="Mori T."/>
            <person name="Dohra H."/>
            <person name="Suzuki T."/>
            <person name="Kawagishi H."/>
            <person name="Hirai H."/>
        </authorList>
    </citation>
    <scope>NUCLEOTIDE SEQUENCE [LARGE SCALE GENOMIC DNA]</scope>
    <source>
        <strain evidence="1 2">YK-624</strain>
    </source>
</reference>
<name>A0A9P3GNM5_9APHY</name>
<comment type="caution">
    <text evidence="1">The sequence shown here is derived from an EMBL/GenBank/DDBJ whole genome shotgun (WGS) entry which is preliminary data.</text>
</comment>
<gene>
    <name evidence="1" type="ORF">PsYK624_153370</name>
</gene>